<keyword evidence="3" id="KW-0560">Oxidoreductase</keyword>
<evidence type="ECO:0000313" key="7">
    <source>
        <dbReference type="EMBL" id="NEK56695.1"/>
    </source>
</evidence>
<dbReference type="SUPFAM" id="SSF51735">
    <property type="entry name" value="NAD(P)-binding Rossmann-fold domains"/>
    <property type="match status" value="1"/>
</dbReference>
<dbReference type="SUPFAM" id="SSF48179">
    <property type="entry name" value="6-phosphogluconate dehydrogenase C-terminal domain-like"/>
    <property type="match status" value="1"/>
</dbReference>
<dbReference type="EMBL" id="JAAGWF010000003">
    <property type="protein sequence ID" value="NEK56695.1"/>
    <property type="molecule type" value="Genomic_DNA"/>
</dbReference>
<dbReference type="AlphaFoldDB" id="A0A7K3VVN6"/>
<evidence type="ECO:0000259" key="5">
    <source>
        <dbReference type="Pfam" id="PF00725"/>
    </source>
</evidence>
<comment type="similarity">
    <text evidence="2">Belongs to the 3-hydroxyacyl-CoA dehydrogenase family.</text>
</comment>
<dbReference type="Pfam" id="PF00725">
    <property type="entry name" value="3HCDH"/>
    <property type="match status" value="1"/>
</dbReference>
<protein>
    <submittedName>
        <fullName evidence="7">3-hydroxyacyl-CoA dehydrogenase family protein</fullName>
    </submittedName>
</protein>
<dbReference type="PANTHER" id="PTHR48075:SF3">
    <property type="entry name" value="3-HYDROXYACYL-COA DEHYDROGENASE"/>
    <property type="match status" value="1"/>
</dbReference>
<evidence type="ECO:0000259" key="6">
    <source>
        <dbReference type="Pfam" id="PF02737"/>
    </source>
</evidence>
<dbReference type="Gene3D" id="3.40.50.720">
    <property type="entry name" value="NAD(P)-binding Rossmann-like Domain"/>
    <property type="match status" value="1"/>
</dbReference>
<keyword evidence="8" id="KW-1185">Reference proteome</keyword>
<gene>
    <name evidence="7" type="ORF">GCU56_02240</name>
</gene>
<dbReference type="PANTHER" id="PTHR48075">
    <property type="entry name" value="3-HYDROXYACYL-COA DEHYDROGENASE FAMILY PROTEIN"/>
    <property type="match status" value="1"/>
</dbReference>
<dbReference type="Gene3D" id="1.10.1040.10">
    <property type="entry name" value="N-(1-d-carboxylethyl)-l-norvaline Dehydrogenase, domain 2"/>
    <property type="match status" value="1"/>
</dbReference>
<dbReference type="InterPro" id="IPR022694">
    <property type="entry name" value="3-OHacyl-CoA_DH"/>
</dbReference>
<evidence type="ECO:0000256" key="4">
    <source>
        <dbReference type="PIRSR" id="PIRSR000105-1"/>
    </source>
</evidence>
<reference evidence="7 8" key="1">
    <citation type="submission" date="2020-02" db="EMBL/GenBank/DDBJ databases">
        <title>Geodermatophilus sabuli CPCC 205279 I12A-02694.</title>
        <authorList>
            <person name="Jiang Z."/>
        </authorList>
    </citation>
    <scope>NUCLEOTIDE SEQUENCE [LARGE SCALE GENOMIC DNA]</scope>
    <source>
        <strain evidence="7 8">I12A-02694</strain>
    </source>
</reference>
<comment type="caution">
    <text evidence="7">The sequence shown here is derived from an EMBL/GenBank/DDBJ whole genome shotgun (WGS) entry which is preliminary data.</text>
</comment>
<name>A0A7K3VVN6_9ACTN</name>
<evidence type="ECO:0000313" key="8">
    <source>
        <dbReference type="Proteomes" id="UP000470246"/>
    </source>
</evidence>
<dbReference type="GO" id="GO:0070403">
    <property type="term" value="F:NAD+ binding"/>
    <property type="evidence" value="ECO:0007669"/>
    <property type="project" value="InterPro"/>
</dbReference>
<evidence type="ECO:0000256" key="3">
    <source>
        <dbReference type="ARBA" id="ARBA00023002"/>
    </source>
</evidence>
<dbReference type="InterPro" id="IPR008927">
    <property type="entry name" value="6-PGluconate_DH-like_C_sf"/>
</dbReference>
<accession>A0A7K3VVN6</accession>
<feature type="domain" description="3-hydroxyacyl-CoA dehydrogenase NAD binding" evidence="6">
    <location>
        <begin position="14"/>
        <end position="185"/>
    </location>
</feature>
<sequence length="289" mass="31532">MGYVLPEDVDRRPVAVVGAGTLGRRIAAVLAAGGTDVRITDTSAEQRESAREHAVAAIEDVHRAMGMDSTGRGTVAAVAELEEALAGAWLVVEAVPERLDVKTAVFGRLDRLAEPDAVLASNSSSIPTSQVIGEVTRPERVLNTHFQSPPEHNAVELMSCGRTDPAVVDALMAWLPRYGLVPFRVRRESDGFIFNRIWAAIKRECLMVVEEGVAAPEDVDLMWQLFTRPGTPPFRLMDVVGLDVVLAIEEHYAAVREGIPEGPRRLLREHIDQGRLGRKSGSGFYDDYG</sequence>
<evidence type="ECO:0000256" key="2">
    <source>
        <dbReference type="ARBA" id="ARBA00009463"/>
    </source>
</evidence>
<dbReference type="RefSeq" id="WP_163479881.1">
    <property type="nucleotide sequence ID" value="NZ_JAAGWF010000003.1"/>
</dbReference>
<dbReference type="GO" id="GO:0016616">
    <property type="term" value="F:oxidoreductase activity, acting on the CH-OH group of donors, NAD or NADP as acceptor"/>
    <property type="evidence" value="ECO:0007669"/>
    <property type="project" value="InterPro"/>
</dbReference>
<dbReference type="InterPro" id="IPR006176">
    <property type="entry name" value="3-OHacyl-CoA_DH_NAD-bd"/>
</dbReference>
<feature type="site" description="Important for catalytic activity" evidence="4">
    <location>
        <position position="145"/>
    </location>
</feature>
<dbReference type="Pfam" id="PF02737">
    <property type="entry name" value="3HCDH_N"/>
    <property type="match status" value="1"/>
</dbReference>
<dbReference type="PIRSF" id="PIRSF000105">
    <property type="entry name" value="HCDH"/>
    <property type="match status" value="1"/>
</dbReference>
<comment type="pathway">
    <text evidence="1">Lipid metabolism; butanoate metabolism.</text>
</comment>
<dbReference type="InterPro" id="IPR006108">
    <property type="entry name" value="3HC_DH_C"/>
</dbReference>
<evidence type="ECO:0000256" key="1">
    <source>
        <dbReference type="ARBA" id="ARBA00005086"/>
    </source>
</evidence>
<proteinExistence type="inferred from homology"/>
<dbReference type="Proteomes" id="UP000470246">
    <property type="component" value="Unassembled WGS sequence"/>
</dbReference>
<feature type="domain" description="3-hydroxyacyl-CoA dehydrogenase C-terminal" evidence="5">
    <location>
        <begin position="191"/>
        <end position="286"/>
    </location>
</feature>
<dbReference type="InterPro" id="IPR013328">
    <property type="entry name" value="6PGD_dom2"/>
</dbReference>
<dbReference type="GO" id="GO:0006631">
    <property type="term" value="P:fatty acid metabolic process"/>
    <property type="evidence" value="ECO:0007669"/>
    <property type="project" value="InterPro"/>
</dbReference>
<dbReference type="InterPro" id="IPR036291">
    <property type="entry name" value="NAD(P)-bd_dom_sf"/>
</dbReference>
<organism evidence="7 8">
    <name type="scientific">Geodermatophilus sabuli</name>
    <dbReference type="NCBI Taxonomy" id="1564158"/>
    <lineage>
        <taxon>Bacteria</taxon>
        <taxon>Bacillati</taxon>
        <taxon>Actinomycetota</taxon>
        <taxon>Actinomycetes</taxon>
        <taxon>Geodermatophilales</taxon>
        <taxon>Geodermatophilaceae</taxon>
        <taxon>Geodermatophilus</taxon>
    </lineage>
</organism>